<evidence type="ECO:0000256" key="13">
    <source>
        <dbReference type="PIRSR" id="PIRSR600823-4"/>
    </source>
</evidence>
<keyword evidence="12 15" id="KW-0106">Calcium</keyword>
<dbReference type="GO" id="GO:0046872">
    <property type="term" value="F:metal ion binding"/>
    <property type="evidence" value="ECO:0007669"/>
    <property type="project" value="UniProtKB-UniRule"/>
</dbReference>
<evidence type="ECO:0000256" key="8">
    <source>
        <dbReference type="ARBA" id="ARBA00023004"/>
    </source>
</evidence>
<feature type="region of interest" description="Disordered" evidence="16">
    <location>
        <begin position="148"/>
        <end position="171"/>
    </location>
</feature>
<comment type="subcellular location">
    <subcellularLocation>
        <location evidence="15">Secreted</location>
    </subcellularLocation>
</comment>
<dbReference type="Gene3D" id="1.10.520.10">
    <property type="match status" value="1"/>
</dbReference>
<evidence type="ECO:0000313" key="18">
    <source>
        <dbReference type="EMBL" id="KAK9665147.1"/>
    </source>
</evidence>
<feature type="signal peptide" evidence="15">
    <location>
        <begin position="1"/>
        <end position="21"/>
    </location>
</feature>
<protein>
    <recommendedName>
        <fullName evidence="3 15">Peroxidase</fullName>
        <ecNumber evidence="3 15">1.11.1.7</ecNumber>
    </recommendedName>
</protein>
<dbReference type="PRINTS" id="PR00458">
    <property type="entry name" value="PEROXIDASE"/>
</dbReference>
<feature type="site" description="Transition state stabilizer" evidence="13">
    <location>
        <position position="65"/>
    </location>
</feature>
<feature type="domain" description="Plant heme peroxidase family profile" evidence="17">
    <location>
        <begin position="28"/>
        <end position="331"/>
    </location>
</feature>
<dbReference type="GO" id="GO:0006979">
    <property type="term" value="P:response to oxidative stress"/>
    <property type="evidence" value="ECO:0007669"/>
    <property type="project" value="UniProtKB-UniRule"/>
</dbReference>
<feature type="binding site" evidence="12">
    <location>
        <position position="75"/>
    </location>
    <ligand>
        <name>Ca(2+)</name>
        <dbReference type="ChEBI" id="CHEBI:29108"/>
        <label>1</label>
    </ligand>
</feature>
<keyword evidence="19" id="KW-1185">Reference proteome</keyword>
<proteinExistence type="inferred from homology"/>
<keyword evidence="4 15" id="KW-0575">Peroxidase</keyword>
<comment type="similarity">
    <text evidence="2">Belongs to the peroxidase family. Ascorbate peroxidase subfamily.</text>
</comment>
<dbReference type="PANTHER" id="PTHR31517:SF81">
    <property type="entry name" value="PEROXIDASE"/>
    <property type="match status" value="1"/>
</dbReference>
<evidence type="ECO:0000256" key="14">
    <source>
        <dbReference type="PIRSR" id="PIRSR600823-5"/>
    </source>
</evidence>
<evidence type="ECO:0000256" key="15">
    <source>
        <dbReference type="RuleBase" id="RU362060"/>
    </source>
</evidence>
<evidence type="ECO:0000256" key="12">
    <source>
        <dbReference type="PIRSR" id="PIRSR600823-3"/>
    </source>
</evidence>
<evidence type="ECO:0000256" key="10">
    <source>
        <dbReference type="PIRSR" id="PIRSR600823-1"/>
    </source>
</evidence>
<dbReference type="InterPro" id="IPR002016">
    <property type="entry name" value="Haem_peroxidase"/>
</dbReference>
<evidence type="ECO:0000256" key="2">
    <source>
        <dbReference type="ARBA" id="ARBA00006873"/>
    </source>
</evidence>
<gene>
    <name evidence="18" type="ORF">RND81_14G093600</name>
</gene>
<evidence type="ECO:0000256" key="9">
    <source>
        <dbReference type="ARBA" id="ARBA00023157"/>
    </source>
</evidence>
<evidence type="ECO:0000256" key="5">
    <source>
        <dbReference type="ARBA" id="ARBA00022617"/>
    </source>
</evidence>
<comment type="cofactor">
    <cofactor evidence="12 15">
        <name>heme b</name>
        <dbReference type="ChEBI" id="CHEBI:60344"/>
    </cofactor>
    <text evidence="12 15">Binds 1 heme b (iron(II)-protoporphyrin IX) group per subunit.</text>
</comment>
<evidence type="ECO:0000256" key="1">
    <source>
        <dbReference type="ARBA" id="ARBA00000189"/>
    </source>
</evidence>
<feature type="chain" id="PRO_5043086560" description="Peroxidase" evidence="15">
    <location>
        <begin position="22"/>
        <end position="332"/>
    </location>
</feature>
<feature type="binding site" evidence="11">
    <location>
        <position position="169"/>
    </location>
    <ligand>
        <name>substrate</name>
    </ligand>
</feature>
<comment type="caution">
    <text evidence="18">The sequence shown here is derived from an EMBL/GenBank/DDBJ whole genome shotgun (WGS) entry which is preliminary data.</text>
</comment>
<dbReference type="InterPro" id="IPR019793">
    <property type="entry name" value="Peroxidases_heam-ligand_BS"/>
</dbReference>
<feature type="binding site" evidence="12">
    <location>
        <position position="73"/>
    </location>
    <ligand>
        <name>Ca(2+)</name>
        <dbReference type="ChEBI" id="CHEBI:29108"/>
        <label>1</label>
    </ligand>
</feature>
<dbReference type="PROSITE" id="PS00435">
    <property type="entry name" value="PEROXIDASE_1"/>
    <property type="match status" value="1"/>
</dbReference>
<feature type="disulfide bond" evidence="14">
    <location>
        <begin position="206"/>
        <end position="236"/>
    </location>
</feature>
<organism evidence="18 19">
    <name type="scientific">Saponaria officinalis</name>
    <name type="common">Common soapwort</name>
    <name type="synonym">Lychnis saponaria</name>
    <dbReference type="NCBI Taxonomy" id="3572"/>
    <lineage>
        <taxon>Eukaryota</taxon>
        <taxon>Viridiplantae</taxon>
        <taxon>Streptophyta</taxon>
        <taxon>Embryophyta</taxon>
        <taxon>Tracheophyta</taxon>
        <taxon>Spermatophyta</taxon>
        <taxon>Magnoliopsida</taxon>
        <taxon>eudicotyledons</taxon>
        <taxon>Gunneridae</taxon>
        <taxon>Pentapetalae</taxon>
        <taxon>Caryophyllales</taxon>
        <taxon>Caryophyllaceae</taxon>
        <taxon>Caryophylleae</taxon>
        <taxon>Saponaria</taxon>
    </lineage>
</organism>
<comment type="similarity">
    <text evidence="15">Belongs to the peroxidase family. Classical plant (class III) peroxidase subfamily.</text>
</comment>
<evidence type="ECO:0000256" key="3">
    <source>
        <dbReference type="ARBA" id="ARBA00012313"/>
    </source>
</evidence>
<dbReference type="Pfam" id="PF00141">
    <property type="entry name" value="peroxidase"/>
    <property type="match status" value="1"/>
</dbReference>
<feature type="disulfide bond" evidence="14">
    <location>
        <begin position="71"/>
        <end position="76"/>
    </location>
</feature>
<feature type="binding site" description="axial binding residue" evidence="12">
    <location>
        <position position="199"/>
    </location>
    <ligand>
        <name>heme b</name>
        <dbReference type="ChEBI" id="CHEBI:60344"/>
    </ligand>
    <ligandPart>
        <name>Fe</name>
        <dbReference type="ChEBI" id="CHEBI:18248"/>
    </ligandPart>
</feature>
<feature type="binding site" evidence="12">
    <location>
        <position position="79"/>
    </location>
    <ligand>
        <name>Ca(2+)</name>
        <dbReference type="ChEBI" id="CHEBI:29108"/>
        <label>1</label>
    </ligand>
</feature>
<evidence type="ECO:0000313" key="19">
    <source>
        <dbReference type="Proteomes" id="UP001443914"/>
    </source>
</evidence>
<dbReference type="PRINTS" id="PR00461">
    <property type="entry name" value="PLPEROXIDASE"/>
</dbReference>
<dbReference type="GO" id="GO:0140825">
    <property type="term" value="F:lactoperoxidase activity"/>
    <property type="evidence" value="ECO:0007669"/>
    <property type="project" value="UniProtKB-EC"/>
</dbReference>
<keyword evidence="5 15" id="KW-0349">Heme</keyword>
<name>A0AAW1GKA8_SAPOF</name>
<evidence type="ECO:0000256" key="7">
    <source>
        <dbReference type="ARBA" id="ARBA00023002"/>
    </source>
</evidence>
<keyword evidence="6 12" id="KW-0479">Metal-binding</keyword>
<dbReference type="SUPFAM" id="SSF48113">
    <property type="entry name" value="Heme-dependent peroxidases"/>
    <property type="match status" value="1"/>
</dbReference>
<feature type="disulfide bond" evidence="14">
    <location>
        <begin position="38"/>
        <end position="120"/>
    </location>
</feature>
<dbReference type="InterPro" id="IPR010255">
    <property type="entry name" value="Haem_peroxidase_sf"/>
</dbReference>
<sequence length="332" mass="36097">MGSSTMSLILTFLITYSFADASKPSSKGLSFSFYNKTCPRLEDIVRDALAPIFTNDPTSPAALLRLMFHDCQVQGCDASILIDLSNSSSLTPPEMGASKNFGIRKRESIDMVKSRVEEECPRQVSCADLIVLAAREAVEVSGGPRIRVPLGRRDSTTASGSETADASLPSADTGVHDALRLFNKLGMTTEEAVAIMGAHTLGVTHCLNIMNRLYGPLGDKTSNMNPEFELALKVICPESITAIQNASFVFNDPSAFIFDNWYYRNTMAGHGILKIDAELPLNPETAAYVEQFAAHREDFFQAFGSAFVKLSYAGVLTGNNGVVRSMCNFVEF</sequence>
<dbReference type="InterPro" id="IPR033905">
    <property type="entry name" value="Secretory_peroxidase"/>
</dbReference>
<comment type="catalytic activity">
    <reaction evidence="1 15">
        <text>2 a phenolic donor + H2O2 = 2 a phenolic radical donor + 2 H2O</text>
        <dbReference type="Rhea" id="RHEA:56136"/>
        <dbReference type="ChEBI" id="CHEBI:15377"/>
        <dbReference type="ChEBI" id="CHEBI:16240"/>
        <dbReference type="ChEBI" id="CHEBI:139520"/>
        <dbReference type="ChEBI" id="CHEBI:139521"/>
        <dbReference type="EC" id="1.11.1.7"/>
    </reaction>
</comment>
<dbReference type="CDD" id="cd00693">
    <property type="entry name" value="secretory_peroxidase"/>
    <property type="match status" value="1"/>
</dbReference>
<keyword evidence="9 14" id="KW-1015">Disulfide bond</keyword>
<dbReference type="InterPro" id="IPR000823">
    <property type="entry name" value="Peroxidase_pln"/>
</dbReference>
<dbReference type="Gene3D" id="1.10.420.10">
    <property type="entry name" value="Peroxidase, domain 2"/>
    <property type="match status" value="1"/>
</dbReference>
<reference evidence="18" key="1">
    <citation type="submission" date="2024-03" db="EMBL/GenBank/DDBJ databases">
        <title>WGS assembly of Saponaria officinalis var. Norfolk2.</title>
        <authorList>
            <person name="Jenkins J."/>
            <person name="Shu S."/>
            <person name="Grimwood J."/>
            <person name="Barry K."/>
            <person name="Goodstein D."/>
            <person name="Schmutz J."/>
            <person name="Leebens-Mack J."/>
            <person name="Osbourn A."/>
        </authorList>
    </citation>
    <scope>NUCLEOTIDE SEQUENCE [LARGE SCALE GENOMIC DNA]</scope>
    <source>
        <strain evidence="18">JIC</strain>
    </source>
</reference>
<keyword evidence="15" id="KW-0964">Secreted</keyword>
<dbReference type="GO" id="GO:0020037">
    <property type="term" value="F:heme binding"/>
    <property type="evidence" value="ECO:0007669"/>
    <property type="project" value="UniProtKB-UniRule"/>
</dbReference>
<evidence type="ECO:0000256" key="6">
    <source>
        <dbReference type="ARBA" id="ARBA00022723"/>
    </source>
</evidence>
<dbReference type="PROSITE" id="PS50873">
    <property type="entry name" value="PEROXIDASE_4"/>
    <property type="match status" value="1"/>
</dbReference>
<feature type="disulfide bond" evidence="14">
    <location>
        <begin position="126"/>
        <end position="327"/>
    </location>
</feature>
<comment type="function">
    <text evidence="15">Removal of H(2)O(2), oxidation of toxic reductants, biosynthesis and degradation of lignin, suberization, auxin catabolism, response to environmental stresses such as wounding, pathogen attack and oxidative stress.</text>
</comment>
<feature type="binding site" evidence="12">
    <location>
        <position position="200"/>
    </location>
    <ligand>
        <name>Ca(2+)</name>
        <dbReference type="ChEBI" id="CHEBI:29108"/>
        <label>2</label>
    </ligand>
</feature>
<keyword evidence="8 12" id="KW-0408">Iron</keyword>
<dbReference type="FunFam" id="1.10.420.10:FF:000001">
    <property type="entry name" value="Peroxidase"/>
    <property type="match status" value="1"/>
</dbReference>
<feature type="binding site" evidence="12">
    <location>
        <position position="259"/>
    </location>
    <ligand>
        <name>Ca(2+)</name>
        <dbReference type="ChEBI" id="CHEBI:29108"/>
        <label>2</label>
    </ligand>
</feature>
<dbReference type="GO" id="GO:0042744">
    <property type="term" value="P:hydrogen peroxide catabolic process"/>
    <property type="evidence" value="ECO:0007669"/>
    <property type="project" value="UniProtKB-KW"/>
</dbReference>
<feature type="binding site" evidence="12">
    <location>
        <position position="70"/>
    </location>
    <ligand>
        <name>Ca(2+)</name>
        <dbReference type="ChEBI" id="CHEBI:29108"/>
        <label>1</label>
    </ligand>
</feature>
<accession>A0AAW1GKA8</accession>
<dbReference type="EMBL" id="JBDFQZ010000014">
    <property type="protein sequence ID" value="KAK9665147.1"/>
    <property type="molecule type" value="Genomic_DNA"/>
</dbReference>
<dbReference type="PANTHER" id="PTHR31517">
    <property type="match status" value="1"/>
</dbReference>
<feature type="active site" description="Proton acceptor" evidence="10">
    <location>
        <position position="69"/>
    </location>
</feature>
<dbReference type="GO" id="GO:0005576">
    <property type="term" value="C:extracellular region"/>
    <property type="evidence" value="ECO:0007669"/>
    <property type="project" value="UniProtKB-SubCell"/>
</dbReference>
<evidence type="ECO:0000256" key="16">
    <source>
        <dbReference type="SAM" id="MobiDB-lite"/>
    </source>
</evidence>
<comment type="cofactor">
    <cofactor evidence="12 15">
        <name>Ca(2+)</name>
        <dbReference type="ChEBI" id="CHEBI:29108"/>
    </cofactor>
    <text evidence="12 15">Binds 2 calcium ions per subunit.</text>
</comment>
<dbReference type="AlphaFoldDB" id="A0AAW1GKA8"/>
<keyword evidence="15" id="KW-0376">Hydrogen peroxide</keyword>
<feature type="binding site" evidence="12">
    <location>
        <position position="77"/>
    </location>
    <ligand>
        <name>Ca(2+)</name>
        <dbReference type="ChEBI" id="CHEBI:29108"/>
        <label>1</label>
    </ligand>
</feature>
<keyword evidence="15" id="KW-0732">Signal</keyword>
<dbReference type="Proteomes" id="UP001443914">
    <property type="component" value="Unassembled WGS sequence"/>
</dbReference>
<keyword evidence="7 15" id="KW-0560">Oxidoreductase</keyword>
<evidence type="ECO:0000259" key="17">
    <source>
        <dbReference type="PROSITE" id="PS50873"/>
    </source>
</evidence>
<evidence type="ECO:0000256" key="4">
    <source>
        <dbReference type="ARBA" id="ARBA00022559"/>
    </source>
</evidence>
<dbReference type="EC" id="1.11.1.7" evidence="3 15"/>
<evidence type="ECO:0000256" key="11">
    <source>
        <dbReference type="PIRSR" id="PIRSR600823-2"/>
    </source>
</evidence>